<dbReference type="Proteomes" id="UP001366166">
    <property type="component" value="Chromosome"/>
</dbReference>
<feature type="binding site" evidence="9">
    <location>
        <position position="62"/>
    </location>
    <ligand>
        <name>substrate</name>
    </ligand>
</feature>
<feature type="domain" description="SIS" evidence="10">
    <location>
        <begin position="34"/>
        <end position="192"/>
    </location>
</feature>
<dbReference type="Gene3D" id="3.40.50.10490">
    <property type="entry name" value="Glucose-6-phosphate isomerase like protein, domain 1"/>
    <property type="match status" value="1"/>
</dbReference>
<evidence type="ECO:0000256" key="7">
    <source>
        <dbReference type="ARBA" id="ARBA00023235"/>
    </source>
</evidence>
<evidence type="ECO:0000256" key="2">
    <source>
        <dbReference type="ARBA" id="ARBA00004496"/>
    </source>
</evidence>
<dbReference type="Pfam" id="PF13580">
    <property type="entry name" value="SIS_2"/>
    <property type="match status" value="1"/>
</dbReference>
<dbReference type="PANTHER" id="PTHR30390:SF6">
    <property type="entry name" value="DNAA INITIATOR-ASSOCIATING PROTEIN DIAA"/>
    <property type="match status" value="1"/>
</dbReference>
<feature type="binding site" evidence="9">
    <location>
        <position position="122"/>
    </location>
    <ligand>
        <name>substrate</name>
    </ligand>
</feature>
<dbReference type="InterPro" id="IPR001347">
    <property type="entry name" value="SIS_dom"/>
</dbReference>
<dbReference type="GO" id="GO:0008270">
    <property type="term" value="F:zinc ion binding"/>
    <property type="evidence" value="ECO:0007669"/>
    <property type="project" value="UniProtKB-UniRule"/>
</dbReference>
<feature type="binding site" evidence="9">
    <location>
        <position position="58"/>
    </location>
    <ligand>
        <name>Zn(2+)</name>
        <dbReference type="ChEBI" id="CHEBI:29105"/>
    </ligand>
</feature>
<evidence type="ECO:0000256" key="4">
    <source>
        <dbReference type="ARBA" id="ARBA00022490"/>
    </source>
</evidence>
<dbReference type="PROSITE" id="PS51464">
    <property type="entry name" value="SIS"/>
    <property type="match status" value="1"/>
</dbReference>
<evidence type="ECO:0000259" key="10">
    <source>
        <dbReference type="PROSITE" id="PS51464"/>
    </source>
</evidence>
<comment type="function">
    <text evidence="9">Catalyzes the isomerization of sedoheptulose 7-phosphate in D-glycero-D-manno-heptose 7-phosphate.</text>
</comment>
<sequence length="192" mass="20225">MRNIAEAALKQAIEVHQEFLGSGLDQAVAAAQLISRCLAGGGKLMSMGNGGSAADAQHLAAELVNRFMMERPGLPALALTTDTSVLTSVANDYDYKEIFSKQIKALASEGDVVLGLSTSGRSPNVLAGLGAARQRGLATVGLTGRHGEAMEPLCDVLIQVPSELTPRIQEIHAFCVHLICELVDLTLFGRSQ</sequence>
<evidence type="ECO:0000256" key="8">
    <source>
        <dbReference type="ARBA" id="ARBA00023277"/>
    </source>
</evidence>
<dbReference type="InterPro" id="IPR050099">
    <property type="entry name" value="SIS_GmhA/DiaA_subfam"/>
</dbReference>
<dbReference type="GO" id="GO:0097367">
    <property type="term" value="F:carbohydrate derivative binding"/>
    <property type="evidence" value="ECO:0007669"/>
    <property type="project" value="InterPro"/>
</dbReference>
<evidence type="ECO:0000256" key="3">
    <source>
        <dbReference type="ARBA" id="ARBA00009894"/>
    </source>
</evidence>
<dbReference type="InterPro" id="IPR004515">
    <property type="entry name" value="Phosphoheptose_Isoase"/>
</dbReference>
<comment type="subcellular location">
    <subcellularLocation>
        <location evidence="2 9">Cytoplasm</location>
    </subcellularLocation>
</comment>
<comment type="miscellaneous">
    <text evidence="9">The reaction produces a racemic mixture of D-glycero-alpha-D-manno-heptose 7-phosphate and D-glycero-beta-D-manno-heptose 7-phosphate.</text>
</comment>
<feature type="binding site" evidence="9">
    <location>
        <position position="62"/>
    </location>
    <ligand>
        <name>Zn(2+)</name>
        <dbReference type="ChEBI" id="CHEBI:29105"/>
    </ligand>
</feature>
<dbReference type="KEGG" id="dmp:FAK_33450"/>
<keyword evidence="7 9" id="KW-0413">Isomerase</keyword>
<feature type="binding site" evidence="9">
    <location>
        <begin position="117"/>
        <end position="119"/>
    </location>
    <ligand>
        <name>substrate</name>
    </ligand>
</feature>
<evidence type="ECO:0000313" key="12">
    <source>
        <dbReference type="Proteomes" id="UP001366166"/>
    </source>
</evidence>
<accession>A0AAU9EP26</accession>
<evidence type="ECO:0000256" key="6">
    <source>
        <dbReference type="ARBA" id="ARBA00022833"/>
    </source>
</evidence>
<dbReference type="PANTHER" id="PTHR30390">
    <property type="entry name" value="SEDOHEPTULOSE 7-PHOSPHATE ISOMERASE / DNAA INITIATOR-ASSOCIATING FACTOR FOR REPLICATION INITIATION"/>
    <property type="match status" value="1"/>
</dbReference>
<protein>
    <recommendedName>
        <fullName evidence="9">Phosphoheptose isomerase</fullName>
        <ecNumber evidence="9">5.3.1.28</ecNumber>
    </recommendedName>
    <alternativeName>
        <fullName evidence="9">Sedoheptulose 7-phosphate isomerase</fullName>
    </alternativeName>
</protein>
<dbReference type="InterPro" id="IPR035461">
    <property type="entry name" value="GmhA/DiaA"/>
</dbReference>
<comment type="catalytic activity">
    <reaction evidence="1 9">
        <text>2 D-sedoheptulose 7-phosphate = D-glycero-alpha-D-manno-heptose 7-phosphate + D-glycero-beta-D-manno-heptose 7-phosphate</text>
        <dbReference type="Rhea" id="RHEA:27489"/>
        <dbReference type="ChEBI" id="CHEBI:57483"/>
        <dbReference type="ChEBI" id="CHEBI:60203"/>
        <dbReference type="ChEBI" id="CHEBI:60204"/>
        <dbReference type="EC" id="5.3.1.28"/>
    </reaction>
</comment>
<comment type="similarity">
    <text evidence="3 9">Belongs to the SIS family. GmhA subfamily.</text>
</comment>
<proteinExistence type="inferred from homology"/>
<gene>
    <name evidence="9 11" type="primary">gmhA</name>
    <name evidence="11" type="ORF">FAK_33450</name>
</gene>
<dbReference type="EC" id="5.3.1.28" evidence="9"/>
<reference evidence="12" key="1">
    <citation type="journal article" date="2023" name="Arch. Microbiol.">
        <title>Desulfoferula mesophilus gen. nov. sp. nov., a mesophilic sulfate-reducing bacterium isolated from a brackish lake sediment.</title>
        <authorList>
            <person name="Watanabe T."/>
            <person name="Yabe T."/>
            <person name="Tsuji J.M."/>
            <person name="Fukui M."/>
        </authorList>
    </citation>
    <scope>NUCLEOTIDE SEQUENCE [LARGE SCALE GENOMIC DNA]</scope>
    <source>
        <strain evidence="12">12FAK</strain>
    </source>
</reference>
<evidence type="ECO:0000256" key="1">
    <source>
        <dbReference type="ARBA" id="ARBA00000348"/>
    </source>
</evidence>
<evidence type="ECO:0000256" key="9">
    <source>
        <dbReference type="HAMAP-Rule" id="MF_00067"/>
    </source>
</evidence>
<evidence type="ECO:0000256" key="5">
    <source>
        <dbReference type="ARBA" id="ARBA00022723"/>
    </source>
</evidence>
<keyword evidence="6 9" id="KW-0862">Zinc</keyword>
<feature type="binding site" evidence="9">
    <location>
        <begin position="49"/>
        <end position="51"/>
    </location>
    <ligand>
        <name>substrate</name>
    </ligand>
</feature>
<feature type="binding site" evidence="9">
    <location>
        <position position="169"/>
    </location>
    <ligand>
        <name>Zn(2+)</name>
        <dbReference type="ChEBI" id="CHEBI:29105"/>
    </ligand>
</feature>
<dbReference type="SUPFAM" id="SSF53697">
    <property type="entry name" value="SIS domain"/>
    <property type="match status" value="1"/>
</dbReference>
<comment type="pathway">
    <text evidence="9">Carbohydrate biosynthesis; D-glycero-D-manno-heptose 7-phosphate biosynthesis; D-glycero-alpha-D-manno-heptose 7-phosphate and D-glycero-beta-D-manno-heptose 7-phosphate from sedoheptulose 7-phosphate: step 1/1.</text>
</comment>
<keyword evidence="8 9" id="KW-0119">Carbohydrate metabolism</keyword>
<dbReference type="EMBL" id="AP028679">
    <property type="protein sequence ID" value="BEQ16279.1"/>
    <property type="molecule type" value="Genomic_DNA"/>
</dbReference>
<dbReference type="GO" id="GO:0005975">
    <property type="term" value="P:carbohydrate metabolic process"/>
    <property type="evidence" value="ECO:0007669"/>
    <property type="project" value="UniProtKB-UniRule"/>
</dbReference>
<feature type="binding site" evidence="9">
    <location>
        <position position="177"/>
    </location>
    <ligand>
        <name>Zn(2+)</name>
        <dbReference type="ChEBI" id="CHEBI:29105"/>
    </ligand>
</feature>
<keyword evidence="12" id="KW-1185">Reference proteome</keyword>
<dbReference type="CDD" id="cd05006">
    <property type="entry name" value="SIS_GmhA"/>
    <property type="match status" value="1"/>
</dbReference>
<dbReference type="GO" id="GO:0005737">
    <property type="term" value="C:cytoplasm"/>
    <property type="evidence" value="ECO:0007669"/>
    <property type="project" value="UniProtKB-SubCell"/>
</dbReference>
<dbReference type="AlphaFoldDB" id="A0AAU9EP26"/>
<name>A0AAU9EP26_9BACT</name>
<organism evidence="11 12">
    <name type="scientific">Desulfoferula mesophila</name>
    <dbReference type="NCBI Taxonomy" id="3058419"/>
    <lineage>
        <taxon>Bacteria</taxon>
        <taxon>Pseudomonadati</taxon>
        <taxon>Thermodesulfobacteriota</taxon>
        <taxon>Desulfarculia</taxon>
        <taxon>Desulfarculales</taxon>
        <taxon>Desulfarculaceae</taxon>
        <taxon>Desulfoferula</taxon>
    </lineage>
</organism>
<keyword evidence="4 9" id="KW-0963">Cytoplasm</keyword>
<dbReference type="InterPro" id="IPR046348">
    <property type="entry name" value="SIS_dom_sf"/>
</dbReference>
<dbReference type="GO" id="GO:0008968">
    <property type="term" value="F:D-sedoheptulose 7-phosphate isomerase activity"/>
    <property type="evidence" value="ECO:0007669"/>
    <property type="project" value="UniProtKB-UniRule"/>
</dbReference>
<keyword evidence="5 9" id="KW-0479">Metal-binding</keyword>
<comment type="cofactor">
    <cofactor evidence="9">
        <name>Zn(2+)</name>
        <dbReference type="ChEBI" id="CHEBI:29105"/>
    </cofactor>
    <text evidence="9">Binds 1 zinc ion per subunit.</text>
</comment>
<feature type="binding site" evidence="9">
    <location>
        <begin position="91"/>
        <end position="92"/>
    </location>
    <ligand>
        <name>substrate</name>
    </ligand>
</feature>
<dbReference type="RefSeq" id="WP_338601880.1">
    <property type="nucleotide sequence ID" value="NZ_AP028679.1"/>
</dbReference>
<evidence type="ECO:0000313" key="11">
    <source>
        <dbReference type="EMBL" id="BEQ16279.1"/>
    </source>
</evidence>
<dbReference type="GO" id="GO:1901135">
    <property type="term" value="P:carbohydrate derivative metabolic process"/>
    <property type="evidence" value="ECO:0007669"/>
    <property type="project" value="InterPro"/>
</dbReference>
<feature type="binding site" evidence="9">
    <location>
        <position position="169"/>
    </location>
    <ligand>
        <name>substrate</name>
    </ligand>
</feature>
<dbReference type="HAMAP" id="MF_00067">
    <property type="entry name" value="GmhA"/>
    <property type="match status" value="1"/>
</dbReference>